<name>A0A1M5X5H0_9FIRM</name>
<accession>A0A1M5X5H0</accession>
<dbReference type="SUPFAM" id="SSF52096">
    <property type="entry name" value="ClpP/crotonase"/>
    <property type="match status" value="1"/>
</dbReference>
<dbReference type="InterPro" id="IPR029045">
    <property type="entry name" value="ClpP/crotonase-like_dom_sf"/>
</dbReference>
<feature type="domain" description="Tail specific protease" evidence="1">
    <location>
        <begin position="6"/>
        <end position="199"/>
    </location>
</feature>
<evidence type="ECO:0000313" key="3">
    <source>
        <dbReference type="Proteomes" id="UP000184389"/>
    </source>
</evidence>
<dbReference type="InterPro" id="IPR005151">
    <property type="entry name" value="Tail-specific_protease"/>
</dbReference>
<dbReference type="OrthoDB" id="1653205at2"/>
<keyword evidence="3" id="KW-1185">Reference proteome</keyword>
<protein>
    <submittedName>
        <fullName evidence="2">Peptidase family S41</fullName>
    </submittedName>
</protein>
<dbReference type="STRING" id="1123281.SAMN02745180_01502"/>
<dbReference type="AlphaFoldDB" id="A0A1M5X5H0"/>
<dbReference type="Gene3D" id="3.90.226.10">
    <property type="entry name" value="2-enoyl-CoA Hydratase, Chain A, domain 1"/>
    <property type="match status" value="1"/>
</dbReference>
<evidence type="ECO:0000313" key="2">
    <source>
        <dbReference type="EMBL" id="SHH95110.1"/>
    </source>
</evidence>
<reference evidence="2 3" key="1">
    <citation type="submission" date="2016-11" db="EMBL/GenBank/DDBJ databases">
        <authorList>
            <person name="Jaros S."/>
            <person name="Januszkiewicz K."/>
            <person name="Wedrychowicz H."/>
        </authorList>
    </citation>
    <scope>NUCLEOTIDE SEQUENCE [LARGE SCALE GENOMIC DNA]</scope>
    <source>
        <strain evidence="2 3">DSM 13106</strain>
    </source>
</reference>
<gene>
    <name evidence="2" type="ORF">SAMN02745180_01502</name>
</gene>
<dbReference type="GO" id="GO:0008236">
    <property type="term" value="F:serine-type peptidase activity"/>
    <property type="evidence" value="ECO:0007669"/>
    <property type="project" value="InterPro"/>
</dbReference>
<organism evidence="2 3">
    <name type="scientific">Sporanaerobacter acetigenes DSM 13106</name>
    <dbReference type="NCBI Taxonomy" id="1123281"/>
    <lineage>
        <taxon>Bacteria</taxon>
        <taxon>Bacillati</taxon>
        <taxon>Bacillota</taxon>
        <taxon>Tissierellia</taxon>
        <taxon>Tissierellales</taxon>
        <taxon>Sporanaerobacteraceae</taxon>
        <taxon>Sporanaerobacter</taxon>
    </lineage>
</organism>
<evidence type="ECO:0000259" key="1">
    <source>
        <dbReference type="Pfam" id="PF03572"/>
    </source>
</evidence>
<sequence length="231" mass="26168">MSYDDKIHDELDDFVESAKELKNEEIFILDIRNNLGGISNYPMGWYENFTGKEPSSEKFFAKLNTKTIYNLFLDIENKSDIPNHELSDEVKSKLSGKEKELVNGAWYTGYYTENRFDNEPLVIVLINNNVASAGEEFVSYLRTLNNVLFIGTNTSGAVLIGSNTSWYLPNSNIAINSGTNINLPPTMENMDGKGFYPDLWVNSEDIVDRVINFINKYDLSNINIGGTDNEK</sequence>
<dbReference type="Proteomes" id="UP000184389">
    <property type="component" value="Unassembled WGS sequence"/>
</dbReference>
<proteinExistence type="predicted"/>
<dbReference type="RefSeq" id="WP_072744173.1">
    <property type="nucleotide sequence ID" value="NZ_FQXR01000006.1"/>
</dbReference>
<dbReference type="Pfam" id="PF03572">
    <property type="entry name" value="Peptidase_S41"/>
    <property type="match status" value="1"/>
</dbReference>
<dbReference type="GO" id="GO:0006508">
    <property type="term" value="P:proteolysis"/>
    <property type="evidence" value="ECO:0007669"/>
    <property type="project" value="InterPro"/>
</dbReference>
<dbReference type="EMBL" id="FQXR01000006">
    <property type="protein sequence ID" value="SHH95110.1"/>
    <property type="molecule type" value="Genomic_DNA"/>
</dbReference>